<dbReference type="EMBL" id="GGEC01073696">
    <property type="protein sequence ID" value="MBX54180.1"/>
    <property type="molecule type" value="Transcribed_RNA"/>
</dbReference>
<name>A0A2P2PHF6_RHIMU</name>
<sequence>MLMTVSARRQYYDRYPMYAWGMKTLEFILLPFPPLSLDTLNHKTSNLSQIRSSYFLWLEWCLLPSWYRENVYDSS</sequence>
<proteinExistence type="predicted"/>
<dbReference type="AlphaFoldDB" id="A0A2P2PHF6"/>
<protein>
    <submittedName>
        <fullName evidence="1">Uncharacterized protein</fullName>
    </submittedName>
</protein>
<evidence type="ECO:0000313" key="1">
    <source>
        <dbReference type="EMBL" id="MBX54180.1"/>
    </source>
</evidence>
<reference evidence="1" key="1">
    <citation type="submission" date="2018-02" db="EMBL/GenBank/DDBJ databases">
        <title>Rhizophora mucronata_Transcriptome.</title>
        <authorList>
            <person name="Meera S.P."/>
            <person name="Sreeshan A."/>
            <person name="Augustine A."/>
        </authorList>
    </citation>
    <scope>NUCLEOTIDE SEQUENCE</scope>
    <source>
        <tissue evidence="1">Leaf</tissue>
    </source>
</reference>
<accession>A0A2P2PHF6</accession>
<organism evidence="1">
    <name type="scientific">Rhizophora mucronata</name>
    <name type="common">Asiatic mangrove</name>
    <dbReference type="NCBI Taxonomy" id="61149"/>
    <lineage>
        <taxon>Eukaryota</taxon>
        <taxon>Viridiplantae</taxon>
        <taxon>Streptophyta</taxon>
        <taxon>Embryophyta</taxon>
        <taxon>Tracheophyta</taxon>
        <taxon>Spermatophyta</taxon>
        <taxon>Magnoliopsida</taxon>
        <taxon>eudicotyledons</taxon>
        <taxon>Gunneridae</taxon>
        <taxon>Pentapetalae</taxon>
        <taxon>rosids</taxon>
        <taxon>fabids</taxon>
        <taxon>Malpighiales</taxon>
        <taxon>Rhizophoraceae</taxon>
        <taxon>Rhizophora</taxon>
    </lineage>
</organism>